<sequence length="313" mass="35169">MPKLSVIVPCYYNELNIPITGPELIANEANFPAGVSFEYVLVDDGSKDATWEALQTFRQQYPDRVTLVKLAGNVGSYNAIVAGMAAATGDCMAVITADLQDPPELLTQMYAHWQQGFKLVLANRADREESLPQQVISNTFHWLMRRIALPGVPAGGFDMVFFDRQLCDEVVRMQERNGNVFYLLVWLGYPYVSIPYRRRRREVGKSRWTISKKIKLFVDSLLAFSFFPVRAISVLGLLLGGGAALYGLFLMVLRLTGAPEPEGWTTLMLVVLLVSAFQMIALGIIGEYVWRSLDAARQRPMYVVEKTEKRTGE</sequence>
<dbReference type="EMBL" id="CP114767">
    <property type="protein sequence ID" value="WBA41957.1"/>
    <property type="molecule type" value="Genomic_DNA"/>
</dbReference>
<feature type="transmembrane region" description="Helical" evidence="1">
    <location>
        <begin position="180"/>
        <end position="196"/>
    </location>
</feature>
<dbReference type="InterPro" id="IPR001173">
    <property type="entry name" value="Glyco_trans_2-like"/>
</dbReference>
<feature type="transmembrane region" description="Helical" evidence="1">
    <location>
        <begin position="269"/>
        <end position="290"/>
    </location>
</feature>
<dbReference type="InterPro" id="IPR029044">
    <property type="entry name" value="Nucleotide-diphossugar_trans"/>
</dbReference>
<feature type="transmembrane region" description="Helical" evidence="1">
    <location>
        <begin position="216"/>
        <end position="249"/>
    </location>
</feature>
<organism evidence="3 4">
    <name type="scientific">Hymenobacter canadensis</name>
    <dbReference type="NCBI Taxonomy" id="2999067"/>
    <lineage>
        <taxon>Bacteria</taxon>
        <taxon>Pseudomonadati</taxon>
        <taxon>Bacteroidota</taxon>
        <taxon>Cytophagia</taxon>
        <taxon>Cytophagales</taxon>
        <taxon>Hymenobacteraceae</taxon>
        <taxon>Hymenobacter</taxon>
    </lineage>
</organism>
<keyword evidence="1" id="KW-1133">Transmembrane helix</keyword>
<protein>
    <submittedName>
        <fullName evidence="3">Glycosyltransferase family 2 protein</fullName>
    </submittedName>
</protein>
<keyword evidence="1" id="KW-0472">Membrane</keyword>
<dbReference type="RefSeq" id="WP_269560015.1">
    <property type="nucleotide sequence ID" value="NZ_CP114767.1"/>
</dbReference>
<dbReference type="Pfam" id="PF00535">
    <property type="entry name" value="Glycos_transf_2"/>
    <property type="match status" value="1"/>
</dbReference>
<evidence type="ECO:0000313" key="4">
    <source>
        <dbReference type="Proteomes" id="UP001211005"/>
    </source>
</evidence>
<keyword evidence="1" id="KW-0812">Transmembrane</keyword>
<gene>
    <name evidence="3" type="ORF">O3303_19380</name>
</gene>
<dbReference type="PANTHER" id="PTHR48090:SF8">
    <property type="entry name" value="GLYCOSYLTRANSFERASE CSBB-RELATED"/>
    <property type="match status" value="1"/>
</dbReference>
<evidence type="ECO:0000256" key="1">
    <source>
        <dbReference type="SAM" id="Phobius"/>
    </source>
</evidence>
<dbReference type="PANTHER" id="PTHR48090">
    <property type="entry name" value="UNDECAPRENYL-PHOSPHATE 4-DEOXY-4-FORMAMIDO-L-ARABINOSE TRANSFERASE-RELATED"/>
    <property type="match status" value="1"/>
</dbReference>
<dbReference type="InterPro" id="IPR050256">
    <property type="entry name" value="Glycosyltransferase_2"/>
</dbReference>
<dbReference type="Proteomes" id="UP001211005">
    <property type="component" value="Chromosome"/>
</dbReference>
<feature type="domain" description="Glycosyltransferase 2-like" evidence="2">
    <location>
        <begin position="5"/>
        <end position="138"/>
    </location>
</feature>
<accession>A0ABY7LNE1</accession>
<dbReference type="SUPFAM" id="SSF53448">
    <property type="entry name" value="Nucleotide-diphospho-sugar transferases"/>
    <property type="match status" value="1"/>
</dbReference>
<reference evidence="3 4" key="1">
    <citation type="submission" date="2022-12" db="EMBL/GenBank/DDBJ databases">
        <title>Hymenobacter canadensis sp. nov. isolated from lake water of the Cambridge Bay, Canada.</title>
        <authorList>
            <person name="Kim W.H."/>
            <person name="Lee Y.M."/>
        </authorList>
    </citation>
    <scope>NUCLEOTIDE SEQUENCE [LARGE SCALE GENOMIC DNA]</scope>
    <source>
        <strain evidence="3 4">PAMC 29467</strain>
    </source>
</reference>
<keyword evidence="4" id="KW-1185">Reference proteome</keyword>
<dbReference type="CDD" id="cd04187">
    <property type="entry name" value="DPM1_like_bac"/>
    <property type="match status" value="1"/>
</dbReference>
<evidence type="ECO:0000259" key="2">
    <source>
        <dbReference type="Pfam" id="PF00535"/>
    </source>
</evidence>
<dbReference type="Gene3D" id="3.90.550.10">
    <property type="entry name" value="Spore Coat Polysaccharide Biosynthesis Protein SpsA, Chain A"/>
    <property type="match status" value="1"/>
</dbReference>
<evidence type="ECO:0000313" key="3">
    <source>
        <dbReference type="EMBL" id="WBA41957.1"/>
    </source>
</evidence>
<name>A0ABY7LNE1_9BACT</name>
<proteinExistence type="predicted"/>